<keyword evidence="1" id="KW-0812">Transmembrane</keyword>
<evidence type="ECO:0000313" key="3">
    <source>
        <dbReference type="Proteomes" id="UP000051984"/>
    </source>
</evidence>
<dbReference type="Proteomes" id="UP000051984">
    <property type="component" value="Unassembled WGS sequence"/>
</dbReference>
<feature type="transmembrane region" description="Helical" evidence="1">
    <location>
        <begin position="38"/>
        <end position="58"/>
    </location>
</feature>
<evidence type="ECO:0000256" key="1">
    <source>
        <dbReference type="SAM" id="Phobius"/>
    </source>
</evidence>
<feature type="transmembrane region" description="Helical" evidence="1">
    <location>
        <begin position="12"/>
        <end position="32"/>
    </location>
</feature>
<organism evidence="2 3">
    <name type="scientific">Lacticaseibacillus zeae DSM 20178 = KCTC 3804</name>
    <dbReference type="NCBI Taxonomy" id="1423816"/>
    <lineage>
        <taxon>Bacteria</taxon>
        <taxon>Bacillati</taxon>
        <taxon>Bacillota</taxon>
        <taxon>Bacilli</taxon>
        <taxon>Lactobacillales</taxon>
        <taxon>Lactobacillaceae</taxon>
        <taxon>Lacticaseibacillus</taxon>
    </lineage>
</organism>
<dbReference type="RefSeq" id="WP_010490058.1">
    <property type="nucleotide sequence ID" value="NZ_AZCT01000002.1"/>
</dbReference>
<name>A0A0R1EVE7_LACZE</name>
<protein>
    <submittedName>
        <fullName evidence="2">Uncharacterized protein</fullName>
    </submittedName>
</protein>
<reference evidence="2 3" key="1">
    <citation type="journal article" date="2015" name="Genome Announc.">
        <title>Expanding the biotechnology potential of lactobacilli through comparative genomics of 213 strains and associated genera.</title>
        <authorList>
            <person name="Sun Z."/>
            <person name="Harris H.M."/>
            <person name="McCann A."/>
            <person name="Guo C."/>
            <person name="Argimon S."/>
            <person name="Zhang W."/>
            <person name="Yang X."/>
            <person name="Jeffery I.B."/>
            <person name="Cooney J.C."/>
            <person name="Kagawa T.F."/>
            <person name="Liu W."/>
            <person name="Song Y."/>
            <person name="Salvetti E."/>
            <person name="Wrobel A."/>
            <person name="Rasinkangas P."/>
            <person name="Parkhill J."/>
            <person name="Rea M.C."/>
            <person name="O'Sullivan O."/>
            <person name="Ritari J."/>
            <person name="Douillard F.P."/>
            <person name="Paul Ross R."/>
            <person name="Yang R."/>
            <person name="Briner A.E."/>
            <person name="Felis G.E."/>
            <person name="de Vos W.M."/>
            <person name="Barrangou R."/>
            <person name="Klaenhammer T.R."/>
            <person name="Caufield P.W."/>
            <person name="Cui Y."/>
            <person name="Zhang H."/>
            <person name="O'Toole P.W."/>
        </authorList>
    </citation>
    <scope>NUCLEOTIDE SEQUENCE [LARGE SCALE GENOMIC DNA]</scope>
    <source>
        <strain evidence="2 3">DSM 20178</strain>
    </source>
</reference>
<comment type="caution">
    <text evidence="2">The sequence shown here is derived from an EMBL/GenBank/DDBJ whole genome shotgun (WGS) entry which is preliminary data.</text>
</comment>
<dbReference type="AlphaFoldDB" id="A0A0R1EVE7"/>
<accession>A0A0R1EVE7</accession>
<evidence type="ECO:0000313" key="2">
    <source>
        <dbReference type="EMBL" id="KRK13337.1"/>
    </source>
</evidence>
<keyword evidence="1" id="KW-1133">Transmembrane helix</keyword>
<dbReference type="EMBL" id="AZCT01000002">
    <property type="protein sequence ID" value="KRK13337.1"/>
    <property type="molecule type" value="Genomic_DNA"/>
</dbReference>
<sequence>MIFINFNYQFIRTFLLANIFIDACLIGGVMILRGKWQFAFALTPYLFIEAGIILLVAWRAQRRVLATLNRGL</sequence>
<keyword evidence="1" id="KW-0472">Membrane</keyword>
<dbReference type="PATRIC" id="fig|1423816.3.peg.1615"/>
<gene>
    <name evidence="2" type="ORF">FD51_GL001545</name>
</gene>
<proteinExistence type="predicted"/>